<accession>A0ABM8CXV1</accession>
<dbReference type="Proteomes" id="UP001317870">
    <property type="component" value="Chromosome"/>
</dbReference>
<evidence type="ECO:0000256" key="1">
    <source>
        <dbReference type="SAM" id="MobiDB-lite"/>
    </source>
</evidence>
<organism evidence="2 3">
    <name type="scientific">Nocardia sputorum</name>
    <dbReference type="NCBI Taxonomy" id="2984338"/>
    <lineage>
        <taxon>Bacteria</taxon>
        <taxon>Bacillati</taxon>
        <taxon>Actinomycetota</taxon>
        <taxon>Actinomycetes</taxon>
        <taxon>Mycobacteriales</taxon>
        <taxon>Nocardiaceae</taxon>
        <taxon>Nocardia</taxon>
    </lineage>
</organism>
<gene>
    <name evidence="2" type="ORF">IFM12276_28510</name>
</gene>
<evidence type="ECO:0000313" key="3">
    <source>
        <dbReference type="Proteomes" id="UP001317870"/>
    </source>
</evidence>
<dbReference type="EMBL" id="AP026978">
    <property type="protein sequence ID" value="BDT99822.1"/>
    <property type="molecule type" value="Genomic_DNA"/>
</dbReference>
<protein>
    <submittedName>
        <fullName evidence="2">Uncharacterized protein</fullName>
    </submittedName>
</protein>
<keyword evidence="3" id="KW-1185">Reference proteome</keyword>
<name>A0ABM8CXV1_9NOCA</name>
<sequence length="151" mass="16867">MSLPPSDFPLSEDLFEPGTIITCRSLIESYVEKCLGVRAWPHSAQARAPIDDCRGLDAEQYREVTYRAPHRLLERRRLEPGPLPSPDHCPTYVTSSDLGKRSRQRNASRFPPKPPASDLVTTSPSVPDQAIGSLTVAWPYCTPCEPVEHTR</sequence>
<evidence type="ECO:0000313" key="2">
    <source>
        <dbReference type="EMBL" id="BDT99822.1"/>
    </source>
</evidence>
<feature type="region of interest" description="Disordered" evidence="1">
    <location>
        <begin position="75"/>
        <end position="126"/>
    </location>
</feature>
<reference evidence="2 3" key="1">
    <citation type="submission" date="2022-11" db="EMBL/GenBank/DDBJ databases">
        <title>Genome Sequencing of Nocardia sp. ON39_IFM12276 and assembly.</title>
        <authorList>
            <person name="Shimojima M."/>
            <person name="Toyokawa M."/>
            <person name="Uesaka K."/>
        </authorList>
    </citation>
    <scope>NUCLEOTIDE SEQUENCE [LARGE SCALE GENOMIC DNA]</scope>
    <source>
        <strain evidence="2 3">IFM 12276</strain>
    </source>
</reference>
<proteinExistence type="predicted"/>